<sequence>MTVSWQGLESKQIRLFLILDGRNAEKPCLYGKYAVFSQLNFFSVQIKSAHLPRRKPLKPAN</sequence>
<accession>A0A3G2T1I3</accession>
<proteinExistence type="predicted"/>
<evidence type="ECO:0000313" key="1">
    <source>
        <dbReference type="EMBL" id="AYO53687.1"/>
    </source>
</evidence>
<dbReference type="Proteomes" id="UP000279962">
    <property type="component" value="Chromosome"/>
</dbReference>
<dbReference type="EMBL" id="CP033133">
    <property type="protein sequence ID" value="AYO53687.1"/>
    <property type="molecule type" value="Genomic_DNA"/>
</dbReference>
<evidence type="ECO:0000313" key="2">
    <source>
        <dbReference type="Proteomes" id="UP000279962"/>
    </source>
</evidence>
<dbReference type="AlphaFoldDB" id="A0A3G2T1I3"/>
<reference evidence="1 2" key="1">
    <citation type="submission" date="2018-10" db="EMBL/GenBank/DDBJ databases">
        <title>The complete genome of Acinetobacter wuhouensis strain WCHAW010062.</title>
        <authorList>
            <person name="Hu Y."/>
            <person name="Long H."/>
            <person name="Feng Y."/>
            <person name="Zong Z."/>
        </authorList>
    </citation>
    <scope>NUCLEOTIDE SEQUENCE [LARGE SCALE GENOMIC DNA]</scope>
    <source>
        <strain evidence="1 2">WCHAW010062</strain>
    </source>
</reference>
<name>A0A3G2T1I3_9GAMM</name>
<protein>
    <submittedName>
        <fullName evidence="1">Uncharacterized protein</fullName>
    </submittedName>
</protein>
<organism evidence="1 2">
    <name type="scientific">Acinetobacter wuhouensis</name>
    <dbReference type="NCBI Taxonomy" id="1879050"/>
    <lineage>
        <taxon>Bacteria</taxon>
        <taxon>Pseudomonadati</taxon>
        <taxon>Pseudomonadota</taxon>
        <taxon>Gammaproteobacteria</taxon>
        <taxon>Moraxellales</taxon>
        <taxon>Moraxellaceae</taxon>
        <taxon>Acinetobacter</taxon>
    </lineage>
</organism>
<gene>
    <name evidence="1" type="ORF">CDG68_08630</name>
</gene>